<sequence>MFLSTERKNPTVVLSARNAVTLPEIVPINLPKLFVLSNIFNILLCYLRMRMSNQIFQNTQDDQTTFLIAESSTVQTVNHVSTIPRPSLKMSILPSKFHKPVPVIGFIDTGANTSMIDPSDFAKKFLYKFFFNAQTKKPDRFPNLCMEHLFLTGLTLSSLSICEDELWYMWCLTALYATKLVLPIKPVLITLLLLSSHQTSYGLSLNGIPHSLGSVNNSSS</sequence>
<comment type="caution">
    <text evidence="1">The sequence shown here is derived from an EMBL/GenBank/DDBJ whole genome shotgun (WGS) entry which is preliminary data.</text>
</comment>
<name>A0A2H5QB95_CITUN</name>
<evidence type="ECO:0000313" key="1">
    <source>
        <dbReference type="EMBL" id="GAY61916.1"/>
    </source>
</evidence>
<dbReference type="AlphaFoldDB" id="A0A2H5QB95"/>
<reference evidence="1 2" key="1">
    <citation type="journal article" date="2017" name="Front. Genet.">
        <title>Draft sequencing of the heterozygous diploid genome of Satsuma (Citrus unshiu Marc.) using a hybrid assembly approach.</title>
        <authorList>
            <person name="Shimizu T."/>
            <person name="Tanizawa Y."/>
            <person name="Mochizuki T."/>
            <person name="Nagasaki H."/>
            <person name="Yoshioka T."/>
            <person name="Toyoda A."/>
            <person name="Fujiyama A."/>
            <person name="Kaminuma E."/>
            <person name="Nakamura Y."/>
        </authorList>
    </citation>
    <scope>NUCLEOTIDE SEQUENCE [LARGE SCALE GENOMIC DNA]</scope>
    <source>
        <strain evidence="2">cv. Miyagawa wase</strain>
    </source>
</reference>
<proteinExistence type="predicted"/>
<keyword evidence="2" id="KW-1185">Reference proteome</keyword>
<accession>A0A2H5QB95</accession>
<protein>
    <submittedName>
        <fullName evidence="1">Uncharacterized protein</fullName>
    </submittedName>
</protein>
<gene>
    <name evidence="1" type="ORF">CUMW_213700</name>
</gene>
<organism evidence="1 2">
    <name type="scientific">Citrus unshiu</name>
    <name type="common">Satsuma mandarin</name>
    <name type="synonym">Citrus nobilis var. unshiu</name>
    <dbReference type="NCBI Taxonomy" id="55188"/>
    <lineage>
        <taxon>Eukaryota</taxon>
        <taxon>Viridiplantae</taxon>
        <taxon>Streptophyta</taxon>
        <taxon>Embryophyta</taxon>
        <taxon>Tracheophyta</taxon>
        <taxon>Spermatophyta</taxon>
        <taxon>Magnoliopsida</taxon>
        <taxon>eudicotyledons</taxon>
        <taxon>Gunneridae</taxon>
        <taxon>Pentapetalae</taxon>
        <taxon>rosids</taxon>
        <taxon>malvids</taxon>
        <taxon>Sapindales</taxon>
        <taxon>Rutaceae</taxon>
        <taxon>Aurantioideae</taxon>
        <taxon>Citrus</taxon>
    </lineage>
</organism>
<dbReference type="EMBL" id="BDQV01000287">
    <property type="protein sequence ID" value="GAY61916.1"/>
    <property type="molecule type" value="Genomic_DNA"/>
</dbReference>
<evidence type="ECO:0000313" key="2">
    <source>
        <dbReference type="Proteomes" id="UP000236630"/>
    </source>
</evidence>
<dbReference type="Proteomes" id="UP000236630">
    <property type="component" value="Unassembled WGS sequence"/>
</dbReference>